<feature type="transmembrane region" description="Helical" evidence="1">
    <location>
        <begin position="47"/>
        <end position="71"/>
    </location>
</feature>
<evidence type="ECO:0000313" key="2">
    <source>
        <dbReference type="EMBL" id="MFC7141243.1"/>
    </source>
</evidence>
<protein>
    <recommendedName>
        <fullName evidence="4">Solute:sodium symporter small subunit</fullName>
    </recommendedName>
</protein>
<feature type="transmembrane region" description="Helical" evidence="1">
    <location>
        <begin position="20"/>
        <end position="41"/>
    </location>
</feature>
<keyword evidence="1" id="KW-1133">Transmembrane helix</keyword>
<dbReference type="GeneID" id="78821552"/>
<accession>A0ABD5Y1G9</accession>
<dbReference type="AlphaFoldDB" id="A0ABD5Y1G9"/>
<proteinExistence type="predicted"/>
<dbReference type="Proteomes" id="UP001596432">
    <property type="component" value="Unassembled WGS sequence"/>
</dbReference>
<sequence length="96" mass="10138">MAETFRQQLLMHVCANQLVVALLLAGSVLALILDVAILVFVNEPGGAGATVGIMSLPGILFMIGWTSYALYRCRDDMPYGRSGPTLDADDGGPPSL</sequence>
<organism evidence="2 3">
    <name type="scientific">Halosimplex aquaticum</name>
    <dbReference type="NCBI Taxonomy" id="3026162"/>
    <lineage>
        <taxon>Archaea</taxon>
        <taxon>Methanobacteriati</taxon>
        <taxon>Methanobacteriota</taxon>
        <taxon>Stenosarchaea group</taxon>
        <taxon>Halobacteria</taxon>
        <taxon>Halobacteriales</taxon>
        <taxon>Haloarculaceae</taxon>
        <taxon>Halosimplex</taxon>
    </lineage>
</organism>
<comment type="caution">
    <text evidence="2">The sequence shown here is derived from an EMBL/GenBank/DDBJ whole genome shotgun (WGS) entry which is preliminary data.</text>
</comment>
<keyword evidence="1" id="KW-0472">Membrane</keyword>
<dbReference type="EMBL" id="JBHTAS010000001">
    <property type="protein sequence ID" value="MFC7141243.1"/>
    <property type="molecule type" value="Genomic_DNA"/>
</dbReference>
<gene>
    <name evidence="2" type="ORF">ACFQMA_15565</name>
</gene>
<name>A0ABD5Y1G9_9EURY</name>
<evidence type="ECO:0000313" key="3">
    <source>
        <dbReference type="Proteomes" id="UP001596432"/>
    </source>
</evidence>
<keyword evidence="3" id="KW-1185">Reference proteome</keyword>
<reference evidence="2 3" key="1">
    <citation type="journal article" date="2019" name="Int. J. Syst. Evol. Microbiol.">
        <title>The Global Catalogue of Microorganisms (GCM) 10K type strain sequencing project: providing services to taxonomists for standard genome sequencing and annotation.</title>
        <authorList>
            <consortium name="The Broad Institute Genomics Platform"/>
            <consortium name="The Broad Institute Genome Sequencing Center for Infectious Disease"/>
            <person name="Wu L."/>
            <person name="Ma J."/>
        </authorList>
    </citation>
    <scope>NUCLEOTIDE SEQUENCE [LARGE SCALE GENOMIC DNA]</scope>
    <source>
        <strain evidence="2 3">XZYJT29</strain>
    </source>
</reference>
<dbReference type="RefSeq" id="WP_274322329.1">
    <property type="nucleotide sequence ID" value="NZ_CP118158.1"/>
</dbReference>
<evidence type="ECO:0008006" key="4">
    <source>
        <dbReference type="Google" id="ProtNLM"/>
    </source>
</evidence>
<keyword evidence="1" id="KW-0812">Transmembrane</keyword>
<evidence type="ECO:0000256" key="1">
    <source>
        <dbReference type="SAM" id="Phobius"/>
    </source>
</evidence>